<reference evidence="2 3" key="1">
    <citation type="journal article" date="2014" name="Genome Announc.">
        <title>Draft genome sequence of Sclerotinia borealis, a psychrophilic plant pathogenic fungus.</title>
        <authorList>
            <person name="Mardanov A.V."/>
            <person name="Beletsky A.V."/>
            <person name="Kadnikov V.V."/>
            <person name="Ignatov A.N."/>
            <person name="Ravin N.V."/>
        </authorList>
    </citation>
    <scope>NUCLEOTIDE SEQUENCE [LARGE SCALE GENOMIC DNA]</scope>
    <source>
        <strain evidence="3">F-4157</strain>
    </source>
</reference>
<dbReference type="HOGENOM" id="CLU_311035_0_0_1"/>
<name>W9CSH0_SCLBF</name>
<comment type="caution">
    <text evidence="2">The sequence shown here is derived from an EMBL/GenBank/DDBJ whole genome shotgun (WGS) entry which is preliminary data.</text>
</comment>
<dbReference type="Proteomes" id="UP000019487">
    <property type="component" value="Unassembled WGS sequence"/>
</dbReference>
<dbReference type="OrthoDB" id="3554662at2759"/>
<keyword evidence="3" id="KW-1185">Reference proteome</keyword>
<feature type="region of interest" description="Disordered" evidence="1">
    <location>
        <begin position="596"/>
        <end position="630"/>
    </location>
</feature>
<feature type="compositionally biased region" description="Polar residues" evidence="1">
    <location>
        <begin position="557"/>
        <end position="569"/>
    </location>
</feature>
<feature type="compositionally biased region" description="Basic and acidic residues" evidence="1">
    <location>
        <begin position="826"/>
        <end position="851"/>
    </location>
</feature>
<feature type="compositionally biased region" description="Low complexity" evidence="1">
    <location>
        <begin position="62"/>
        <end position="82"/>
    </location>
</feature>
<organism evidence="2 3">
    <name type="scientific">Sclerotinia borealis (strain F-4128)</name>
    <dbReference type="NCBI Taxonomy" id="1432307"/>
    <lineage>
        <taxon>Eukaryota</taxon>
        <taxon>Fungi</taxon>
        <taxon>Dikarya</taxon>
        <taxon>Ascomycota</taxon>
        <taxon>Pezizomycotina</taxon>
        <taxon>Leotiomycetes</taxon>
        <taxon>Helotiales</taxon>
        <taxon>Sclerotiniaceae</taxon>
        <taxon>Sclerotinia</taxon>
    </lineage>
</organism>
<feature type="region of interest" description="Disordered" evidence="1">
    <location>
        <begin position="784"/>
        <end position="945"/>
    </location>
</feature>
<dbReference type="AlphaFoldDB" id="W9CSH0"/>
<feature type="region of interest" description="Disordered" evidence="1">
    <location>
        <begin position="543"/>
        <end position="572"/>
    </location>
</feature>
<proteinExistence type="predicted"/>
<feature type="compositionally biased region" description="Low complexity" evidence="1">
    <location>
        <begin position="158"/>
        <end position="172"/>
    </location>
</feature>
<evidence type="ECO:0000313" key="2">
    <source>
        <dbReference type="EMBL" id="ESZ97430.1"/>
    </source>
</evidence>
<sequence length="945" mass="102797">MSSVQNTQGSSSKSASVDEKNLSSQETTVGNVQATNVDPTSSTDTMVVNMEPITTSHRKRSIAASSSQSSGAEESGSESSGSSKRRKVELGLKASPSRSRPVSPRGPTGYKGIGLTSSRNGLAAKKDGRVEELVGLEQTDTTEVSAAVAREATDESSSDVSSSPSIVPTSSSLAAPEPVEPKYLFLVKEEDLPRYLTVDRLSVYNRRMRSILKIKADDGESSTPNRLVAELLIFKDYVINDCNKRLSDLEDSHEESLEQLYSSNEAAKAELAVFTSLEEQKKDLVNLWRVNDVLYALKFGRDERIADLGKSVDNLVGRLTTSTGLYDCLRTDYEDLVAAQERALKEAAAAAKEETRLLGSQYQELLSKFNSSQEELKSCRQEGRILNDKLRSSEVLVQEGERGNEMWKGKYKESNDLVEEQKITITAKDKKIEDEVRKGSDLQMEFDRLKEVHSHCQNDHELLAHLDVLQDRNDQLAAETDRWQIWFNETVKTAPRAPAEVAAARSDLGTVGRELTRLQGLLTIETQRARHLEGLVGWNSNLAGGSGERPLHANAESRAQSRTRQSPTESLPAAEEELLNNQSTARRNQEAYFNTAFHGMPGNTQMGAESGNESSEDLYGSSPPPHRRVAGNAVTSVNRSISPVIKREEASESPAPQQCPHDWVLGDDCQHCGKKVSFDDLPDYESDEYIVPPRRTGFRPAVPADPVIDCDQSPEPGDVCEHTLVFGDTCGQCGKKLAASAVAGPVSTSFQYPVHEDECAHGFVFNDGTCGHCGKDMADPKPVPAPAPAAMAHPRVSLSSSPSPPPFKVKRLAEDSDSSPPTRGRFVHDSDSDFRPAKEVKSAAKSVDKPSKQSVSPAAPPSEPRPSSLTSPVEDKPSPVNSPGPLDGDADAGSEELVNDSDNDGDVEDAVEDAVYEEEPTVEDEPQESVEEPTAQRTAVNPPKK</sequence>
<feature type="compositionally biased region" description="Acidic residues" evidence="1">
    <location>
        <begin position="888"/>
        <end position="931"/>
    </location>
</feature>
<dbReference type="EMBL" id="AYSA01000085">
    <property type="protein sequence ID" value="ESZ97430.1"/>
    <property type="molecule type" value="Genomic_DNA"/>
</dbReference>
<feature type="compositionally biased region" description="Low complexity" evidence="1">
    <location>
        <begin position="95"/>
        <end position="107"/>
    </location>
</feature>
<protein>
    <submittedName>
        <fullName evidence="2">Uncharacterized protein</fullName>
    </submittedName>
</protein>
<evidence type="ECO:0000256" key="1">
    <source>
        <dbReference type="SAM" id="MobiDB-lite"/>
    </source>
</evidence>
<feature type="compositionally biased region" description="Polar residues" evidence="1">
    <location>
        <begin position="602"/>
        <end position="613"/>
    </location>
</feature>
<gene>
    <name evidence="2" type="ORF">SBOR_2119</name>
</gene>
<feature type="compositionally biased region" description="Polar residues" evidence="1">
    <location>
        <begin position="22"/>
        <end position="46"/>
    </location>
</feature>
<accession>W9CSH0</accession>
<evidence type="ECO:0000313" key="3">
    <source>
        <dbReference type="Proteomes" id="UP000019487"/>
    </source>
</evidence>
<feature type="region of interest" description="Disordered" evidence="1">
    <location>
        <begin position="1"/>
        <end position="174"/>
    </location>
</feature>
<feature type="compositionally biased region" description="Polar residues" evidence="1">
    <location>
        <begin position="1"/>
        <end position="15"/>
    </location>
</feature>